<dbReference type="GO" id="GO:0042597">
    <property type="term" value="C:periplasmic space"/>
    <property type="evidence" value="ECO:0007669"/>
    <property type="project" value="UniProtKB-SubCell"/>
</dbReference>
<evidence type="ECO:0000256" key="4">
    <source>
        <dbReference type="ARBA" id="ARBA00022729"/>
    </source>
</evidence>
<comment type="caution">
    <text evidence="7">The sequence shown here is derived from an EMBL/GenBank/DDBJ whole genome shotgun (WGS) entry which is preliminary data.</text>
</comment>
<dbReference type="SUPFAM" id="SSF53850">
    <property type="entry name" value="Periplasmic binding protein-like II"/>
    <property type="match status" value="1"/>
</dbReference>
<protein>
    <submittedName>
        <fullName evidence="7">Extracellular solute-binding protein</fullName>
    </submittedName>
</protein>
<accession>A0A3M9M5R8</accession>
<name>A0A3M9M5R8_9MICO</name>
<evidence type="ECO:0000313" key="8">
    <source>
        <dbReference type="Proteomes" id="UP000271678"/>
    </source>
</evidence>
<dbReference type="GO" id="GO:1902358">
    <property type="term" value="P:sulfate transmembrane transport"/>
    <property type="evidence" value="ECO:0007669"/>
    <property type="project" value="InterPro"/>
</dbReference>
<dbReference type="Pfam" id="PF13531">
    <property type="entry name" value="SBP_bac_11"/>
    <property type="match status" value="1"/>
</dbReference>
<feature type="chain" id="PRO_5038729520" evidence="6">
    <location>
        <begin position="25"/>
        <end position="340"/>
    </location>
</feature>
<evidence type="ECO:0000256" key="3">
    <source>
        <dbReference type="ARBA" id="ARBA00022448"/>
    </source>
</evidence>
<dbReference type="InterPro" id="IPR005669">
    <property type="entry name" value="Thiosulph/SO4-bd"/>
</dbReference>
<evidence type="ECO:0000256" key="1">
    <source>
        <dbReference type="ARBA" id="ARBA00004418"/>
    </source>
</evidence>
<evidence type="ECO:0000256" key="2">
    <source>
        <dbReference type="ARBA" id="ARBA00006099"/>
    </source>
</evidence>
<comment type="similarity">
    <text evidence="2">Belongs to the prokaryotic sulfate-binding protein family.</text>
</comment>
<dbReference type="PANTHER" id="PTHR30368">
    <property type="entry name" value="SULFATE-BINDING PROTEIN"/>
    <property type="match status" value="1"/>
</dbReference>
<keyword evidence="5" id="KW-0574">Periplasm</keyword>
<dbReference type="Gene3D" id="3.40.190.10">
    <property type="entry name" value="Periplasmic binding protein-like II"/>
    <property type="match status" value="2"/>
</dbReference>
<gene>
    <name evidence="7" type="ORF">EFY87_13565</name>
</gene>
<dbReference type="AlphaFoldDB" id="A0A3M9M5R8"/>
<reference evidence="7 8" key="1">
    <citation type="submission" date="2018-11" db="EMBL/GenBank/DDBJ databases">
        <title>Draft genome of Simplicispira Flexivirga sp. BO-16.</title>
        <authorList>
            <person name="Im W.T."/>
        </authorList>
    </citation>
    <scope>NUCLEOTIDE SEQUENCE [LARGE SCALE GENOMIC DNA]</scope>
    <source>
        <strain evidence="7 8">BO-16</strain>
    </source>
</reference>
<keyword evidence="3" id="KW-0813">Transport</keyword>
<evidence type="ECO:0000256" key="6">
    <source>
        <dbReference type="SAM" id="SignalP"/>
    </source>
</evidence>
<keyword evidence="8" id="KW-1185">Reference proteome</keyword>
<evidence type="ECO:0000256" key="5">
    <source>
        <dbReference type="ARBA" id="ARBA00022764"/>
    </source>
</evidence>
<feature type="signal peptide" evidence="6">
    <location>
        <begin position="1"/>
        <end position="24"/>
    </location>
</feature>
<evidence type="ECO:0000313" key="7">
    <source>
        <dbReference type="EMBL" id="RNI20919.1"/>
    </source>
</evidence>
<dbReference type="RefSeq" id="WP_123272014.1">
    <property type="nucleotide sequence ID" value="NZ_RJJQ01000014.1"/>
</dbReference>
<sequence length="340" mass="34639">MRRTVTRRAAVAVPVGLLALDVAACSSGAGSGGDAKSGGKVAIVGFSVLKPGYDALTKAFTATAAGKGVAVSESFGPSGSQSKAVSSGQPADFVGFSLAPDMTKLAPKFVAPSWDKGPTKGIGSTSVVVIVVRPGNPLHIKGWDDLIEPGVKIVTPDPATSGSAKWNILAAYAHGLGQGGPAAAKSYLGKFFGHVVSKPDSGADATTAFLAGTGNVLISYENEAIAAKQTGKKLDYIVPADTFQIQNPVAVTTSASAAAKRFLAYVESDAGQRVLARVGFRPLNAKYVPATVKGANDPANPYPAISKLETIADLGGWSKVNAEFFDPKNGIVTKIEAAHG</sequence>
<dbReference type="EMBL" id="RJJQ01000014">
    <property type="protein sequence ID" value="RNI20919.1"/>
    <property type="molecule type" value="Genomic_DNA"/>
</dbReference>
<keyword evidence="4 6" id="KW-0732">Signal</keyword>
<dbReference type="GO" id="GO:0140104">
    <property type="term" value="F:molecular carrier activity"/>
    <property type="evidence" value="ECO:0007669"/>
    <property type="project" value="InterPro"/>
</dbReference>
<comment type="subcellular location">
    <subcellularLocation>
        <location evidence="1">Periplasm</location>
    </subcellularLocation>
</comment>
<dbReference type="Proteomes" id="UP000271678">
    <property type="component" value="Unassembled WGS sequence"/>
</dbReference>
<proteinExistence type="inferred from homology"/>
<dbReference type="PANTHER" id="PTHR30368:SF2">
    <property type="entry name" value="SULFATE-BINDING PROTEIN"/>
    <property type="match status" value="1"/>
</dbReference>
<organism evidence="7 8">
    <name type="scientific">Flexivirga caeni</name>
    <dbReference type="NCBI Taxonomy" id="2294115"/>
    <lineage>
        <taxon>Bacteria</taxon>
        <taxon>Bacillati</taxon>
        <taxon>Actinomycetota</taxon>
        <taxon>Actinomycetes</taxon>
        <taxon>Micrococcales</taxon>
        <taxon>Dermacoccaceae</taxon>
        <taxon>Flexivirga</taxon>
    </lineage>
</organism>
<dbReference type="OrthoDB" id="9802127at2"/>